<dbReference type="PATRIC" id="fig|423471.3.peg.242"/>
<dbReference type="Proteomes" id="UP000003477">
    <property type="component" value="Unassembled WGS sequence"/>
</dbReference>
<proteinExistence type="predicted"/>
<dbReference type="EMBL" id="AESD01000042">
    <property type="protein sequence ID" value="EHJ15071.1"/>
    <property type="molecule type" value="Genomic_DNA"/>
</dbReference>
<sequence length="69" mass="7990">MVEDEEDLGLAIKQVLVSKKYIVDWIKEMDTLMLWLTKSRNQRPLISTPNSELRTPNSDYPLGAVSKRK</sequence>
<evidence type="ECO:0000256" key="1">
    <source>
        <dbReference type="SAM" id="MobiDB-lite"/>
    </source>
</evidence>
<accession>G5IYB4</accession>
<reference evidence="2 3" key="1">
    <citation type="journal article" date="2011" name="Front. Microbiol.">
        <title>Two Strains of Crocosphaera watsonii with Highly Conserved Genomes are Distinguished by Strain-Specific Features.</title>
        <authorList>
            <person name="Bench S.R."/>
            <person name="Ilikchyan I.N."/>
            <person name="Tripp H.J."/>
            <person name="Zehr J.P."/>
        </authorList>
    </citation>
    <scope>NUCLEOTIDE SEQUENCE [LARGE SCALE GENOMIC DNA]</scope>
    <source>
        <strain evidence="2 3">WH 0003</strain>
    </source>
</reference>
<feature type="region of interest" description="Disordered" evidence="1">
    <location>
        <begin position="45"/>
        <end position="69"/>
    </location>
</feature>
<dbReference type="AlphaFoldDB" id="G5IYB4"/>
<name>G5IYB4_CROWT</name>
<organism evidence="2 3">
    <name type="scientific">Crocosphaera watsonii WH 0003</name>
    <dbReference type="NCBI Taxonomy" id="423471"/>
    <lineage>
        <taxon>Bacteria</taxon>
        <taxon>Bacillati</taxon>
        <taxon>Cyanobacteriota</taxon>
        <taxon>Cyanophyceae</taxon>
        <taxon>Oscillatoriophycideae</taxon>
        <taxon>Chroococcales</taxon>
        <taxon>Aphanothecaceae</taxon>
        <taxon>Crocosphaera</taxon>
    </lineage>
</organism>
<feature type="compositionally biased region" description="Polar residues" evidence="1">
    <location>
        <begin position="45"/>
        <end position="58"/>
    </location>
</feature>
<evidence type="ECO:0000313" key="3">
    <source>
        <dbReference type="Proteomes" id="UP000003477"/>
    </source>
</evidence>
<protein>
    <submittedName>
        <fullName evidence="2">Uncharacterized protein</fullName>
    </submittedName>
</protein>
<evidence type="ECO:0000313" key="2">
    <source>
        <dbReference type="EMBL" id="EHJ15071.1"/>
    </source>
</evidence>
<comment type="caution">
    <text evidence="2">The sequence shown here is derived from an EMBL/GenBank/DDBJ whole genome shotgun (WGS) entry which is preliminary data.</text>
</comment>
<gene>
    <name evidence="2" type="ORF">CWATWH0003_0266</name>
</gene>